<dbReference type="SUPFAM" id="SSF69737">
    <property type="entry name" value="Urease metallochaperone UreE, C-terminal domain"/>
    <property type="match status" value="1"/>
</dbReference>
<dbReference type="InterPro" id="IPR007864">
    <property type="entry name" value="UreE_C_dom"/>
</dbReference>
<proteinExistence type="inferred from homology"/>
<feature type="domain" description="UreE urease accessory N-terminal" evidence="7">
    <location>
        <begin position="1"/>
        <end position="65"/>
    </location>
</feature>
<evidence type="ECO:0000256" key="3">
    <source>
        <dbReference type="ARBA" id="ARBA00022596"/>
    </source>
</evidence>
<dbReference type="GO" id="GO:0019627">
    <property type="term" value="P:urea metabolic process"/>
    <property type="evidence" value="ECO:0007669"/>
    <property type="project" value="InterPro"/>
</dbReference>
<evidence type="ECO:0000256" key="5">
    <source>
        <dbReference type="HAMAP-Rule" id="MF_00822"/>
    </source>
</evidence>
<reference evidence="9" key="1">
    <citation type="submission" date="2018-03" db="EMBL/GenBank/DDBJ databases">
        <authorList>
            <person name="Rodrigo-Torres L."/>
            <person name="Arahal R. D."/>
            <person name="Lucena T."/>
        </authorList>
    </citation>
    <scope>NUCLEOTIDE SEQUENCE [LARGE SCALE GENOMIC DNA]</scope>
    <source>
        <strain evidence="9">CECT 8871</strain>
    </source>
</reference>
<dbReference type="InterPro" id="IPR012406">
    <property type="entry name" value="UreE"/>
</dbReference>
<dbReference type="RefSeq" id="WP_108887362.1">
    <property type="nucleotide sequence ID" value="NZ_OMOJ01000011.1"/>
</dbReference>
<feature type="compositionally biased region" description="Basic and acidic residues" evidence="6">
    <location>
        <begin position="142"/>
        <end position="160"/>
    </location>
</feature>
<sequence length="160" mass="17791">MQTAHHYHGHAHKPASDRLILTYEDRFLRRKVLVLASGGTLLVDLAKTTSLDQGGVLITTEGDEIAIEAAPEPLLSITGEDMARLAWHIGNRHTPCQIERNRLLIQPDHVIADMLVRLGARVEEVEEPFTPEGGAYGHGRTHGHDHSHSHGPDDHHHHDH</sequence>
<gene>
    <name evidence="8" type="primary">ureE1</name>
    <name evidence="5" type="synonym">ureE</name>
    <name evidence="8" type="ORF">PRI8871_03402</name>
</gene>
<dbReference type="GO" id="GO:0006457">
    <property type="term" value="P:protein folding"/>
    <property type="evidence" value="ECO:0007669"/>
    <property type="project" value="InterPro"/>
</dbReference>
<keyword evidence="9" id="KW-1185">Reference proteome</keyword>
<dbReference type="HAMAP" id="MF_00822">
    <property type="entry name" value="UreE"/>
    <property type="match status" value="1"/>
</dbReference>
<dbReference type="CDD" id="cd00571">
    <property type="entry name" value="UreE"/>
    <property type="match status" value="1"/>
</dbReference>
<evidence type="ECO:0000256" key="2">
    <source>
        <dbReference type="ARBA" id="ARBA00022490"/>
    </source>
</evidence>
<comment type="similarity">
    <text evidence="5">Belongs to the UreE family.</text>
</comment>
<dbReference type="GO" id="GO:0051082">
    <property type="term" value="F:unfolded protein binding"/>
    <property type="evidence" value="ECO:0007669"/>
    <property type="project" value="UniProtKB-UniRule"/>
</dbReference>
<dbReference type="GO" id="GO:0016151">
    <property type="term" value="F:nickel cation binding"/>
    <property type="evidence" value="ECO:0007669"/>
    <property type="project" value="UniProtKB-UniRule"/>
</dbReference>
<dbReference type="GO" id="GO:0065003">
    <property type="term" value="P:protein-containing complex assembly"/>
    <property type="evidence" value="ECO:0007669"/>
    <property type="project" value="InterPro"/>
</dbReference>
<evidence type="ECO:0000259" key="7">
    <source>
        <dbReference type="SMART" id="SM00988"/>
    </source>
</evidence>
<dbReference type="EMBL" id="OMOJ01000011">
    <property type="protein sequence ID" value="SPF81577.1"/>
    <property type="molecule type" value="Genomic_DNA"/>
</dbReference>
<dbReference type="SUPFAM" id="SSF69287">
    <property type="entry name" value="Urease metallochaperone UreE, N-terminal domain"/>
    <property type="match status" value="1"/>
</dbReference>
<keyword evidence="4 5" id="KW-0143">Chaperone</keyword>
<dbReference type="Pfam" id="PF02814">
    <property type="entry name" value="UreE_N"/>
    <property type="match status" value="1"/>
</dbReference>
<dbReference type="OrthoDB" id="9802215at2"/>
<organism evidence="8 9">
    <name type="scientific">Pseudoprimorskyibacter insulae</name>
    <dbReference type="NCBI Taxonomy" id="1695997"/>
    <lineage>
        <taxon>Bacteria</taxon>
        <taxon>Pseudomonadati</taxon>
        <taxon>Pseudomonadota</taxon>
        <taxon>Alphaproteobacteria</taxon>
        <taxon>Rhodobacterales</taxon>
        <taxon>Paracoccaceae</taxon>
        <taxon>Pseudoprimorskyibacter</taxon>
    </lineage>
</organism>
<accession>A0A2R8B029</accession>
<dbReference type="Pfam" id="PF05194">
    <property type="entry name" value="UreE_C"/>
    <property type="match status" value="1"/>
</dbReference>
<evidence type="ECO:0000313" key="9">
    <source>
        <dbReference type="Proteomes" id="UP000244904"/>
    </source>
</evidence>
<dbReference type="AlphaFoldDB" id="A0A2R8B029"/>
<dbReference type="InterPro" id="IPR004029">
    <property type="entry name" value="UreE_N"/>
</dbReference>
<evidence type="ECO:0000256" key="1">
    <source>
        <dbReference type="ARBA" id="ARBA00004496"/>
    </source>
</evidence>
<comment type="subcellular location">
    <subcellularLocation>
        <location evidence="1 5">Cytoplasm</location>
    </subcellularLocation>
</comment>
<dbReference type="GO" id="GO:0005737">
    <property type="term" value="C:cytoplasm"/>
    <property type="evidence" value="ECO:0007669"/>
    <property type="project" value="UniProtKB-SubCell"/>
</dbReference>
<dbReference type="Gene3D" id="2.60.260.20">
    <property type="entry name" value="Urease metallochaperone UreE, N-terminal domain"/>
    <property type="match status" value="1"/>
</dbReference>
<dbReference type="PIRSF" id="PIRSF036402">
    <property type="entry name" value="Ureas_acces_UreE"/>
    <property type="match status" value="1"/>
</dbReference>
<dbReference type="SMART" id="SM00988">
    <property type="entry name" value="UreE_N"/>
    <property type="match status" value="1"/>
</dbReference>
<evidence type="ECO:0000313" key="8">
    <source>
        <dbReference type="EMBL" id="SPF81577.1"/>
    </source>
</evidence>
<keyword evidence="3 5" id="KW-0533">Nickel</keyword>
<dbReference type="Gene3D" id="3.30.70.790">
    <property type="entry name" value="UreE, C-terminal domain"/>
    <property type="match status" value="1"/>
</dbReference>
<feature type="region of interest" description="Disordered" evidence="6">
    <location>
        <begin position="129"/>
        <end position="160"/>
    </location>
</feature>
<dbReference type="Proteomes" id="UP000244904">
    <property type="component" value="Unassembled WGS sequence"/>
</dbReference>
<evidence type="ECO:0000256" key="4">
    <source>
        <dbReference type="ARBA" id="ARBA00023186"/>
    </source>
</evidence>
<evidence type="ECO:0000256" key="6">
    <source>
        <dbReference type="SAM" id="MobiDB-lite"/>
    </source>
</evidence>
<keyword evidence="2 5" id="KW-0963">Cytoplasm</keyword>
<dbReference type="InterPro" id="IPR036118">
    <property type="entry name" value="UreE_N_sf"/>
</dbReference>
<comment type="function">
    <text evidence="5">Involved in urease metallocenter assembly. Binds nickel. Probably functions as a nickel donor during metallocenter assembly.</text>
</comment>
<name>A0A2R8B029_9RHOB</name>
<protein>
    <recommendedName>
        <fullName evidence="5">Urease accessory protein UreE</fullName>
    </recommendedName>
</protein>